<gene>
    <name evidence="2" type="ORF">M427DRAFT_62005</name>
</gene>
<name>A0A139A299_GONPJ</name>
<evidence type="ECO:0000313" key="3">
    <source>
        <dbReference type="Proteomes" id="UP000070544"/>
    </source>
</evidence>
<sequence>SIGRKRSPKILIGFAADKRKSSVVRRSDGGGGSGKLRYLGMEGVGVLGRNPRANGGIAMRGTVGGRDRSKLPPLKRSTTDVITAGGAQSFESPNSHRRHRSNQPSIPLRSEPSIFDDIYQAGQPKGGGDEETPRIILPSLAHKKILTVVAPGHNGVMGRVQH</sequence>
<dbReference type="Proteomes" id="UP000070544">
    <property type="component" value="Unassembled WGS sequence"/>
</dbReference>
<organism evidence="2 3">
    <name type="scientific">Gonapodya prolifera (strain JEL478)</name>
    <name type="common">Monoblepharis prolifera</name>
    <dbReference type="NCBI Taxonomy" id="1344416"/>
    <lineage>
        <taxon>Eukaryota</taxon>
        <taxon>Fungi</taxon>
        <taxon>Fungi incertae sedis</taxon>
        <taxon>Chytridiomycota</taxon>
        <taxon>Chytridiomycota incertae sedis</taxon>
        <taxon>Monoblepharidomycetes</taxon>
        <taxon>Monoblepharidales</taxon>
        <taxon>Gonapodyaceae</taxon>
        <taxon>Gonapodya</taxon>
    </lineage>
</organism>
<keyword evidence="3" id="KW-1185">Reference proteome</keyword>
<dbReference type="EMBL" id="KQ965821">
    <property type="protein sequence ID" value="KXS10483.1"/>
    <property type="molecule type" value="Genomic_DNA"/>
</dbReference>
<proteinExistence type="predicted"/>
<feature type="non-terminal residue" evidence="2">
    <location>
        <position position="1"/>
    </location>
</feature>
<evidence type="ECO:0000256" key="1">
    <source>
        <dbReference type="SAM" id="MobiDB-lite"/>
    </source>
</evidence>
<reference evidence="2 3" key="1">
    <citation type="journal article" date="2015" name="Genome Biol. Evol.">
        <title>Phylogenomic analyses indicate that early fungi evolved digesting cell walls of algal ancestors of land plants.</title>
        <authorList>
            <person name="Chang Y."/>
            <person name="Wang S."/>
            <person name="Sekimoto S."/>
            <person name="Aerts A.L."/>
            <person name="Choi C."/>
            <person name="Clum A."/>
            <person name="LaButti K.M."/>
            <person name="Lindquist E.A."/>
            <person name="Yee Ngan C."/>
            <person name="Ohm R.A."/>
            <person name="Salamov A.A."/>
            <person name="Grigoriev I.V."/>
            <person name="Spatafora J.W."/>
            <person name="Berbee M.L."/>
        </authorList>
    </citation>
    <scope>NUCLEOTIDE SEQUENCE [LARGE SCALE GENOMIC DNA]</scope>
    <source>
        <strain evidence="2 3">JEL478</strain>
    </source>
</reference>
<dbReference type="AlphaFoldDB" id="A0A139A299"/>
<accession>A0A139A299</accession>
<protein>
    <submittedName>
        <fullName evidence="2">Uncharacterized protein</fullName>
    </submittedName>
</protein>
<evidence type="ECO:0000313" key="2">
    <source>
        <dbReference type="EMBL" id="KXS10483.1"/>
    </source>
</evidence>
<feature type="region of interest" description="Disordered" evidence="1">
    <location>
        <begin position="49"/>
        <end position="111"/>
    </location>
</feature>